<dbReference type="InterPro" id="IPR001509">
    <property type="entry name" value="Epimerase_deHydtase"/>
</dbReference>
<organism evidence="5 6">
    <name type="scientific">Inquilinus limosus</name>
    <dbReference type="NCBI Taxonomy" id="171674"/>
    <lineage>
        <taxon>Bacteria</taxon>
        <taxon>Pseudomonadati</taxon>
        <taxon>Pseudomonadota</taxon>
        <taxon>Alphaproteobacteria</taxon>
        <taxon>Rhodospirillales</taxon>
        <taxon>Rhodospirillaceae</taxon>
        <taxon>Inquilinus</taxon>
    </lineage>
</organism>
<dbReference type="FunFam" id="3.40.50.720:FF:000336">
    <property type="entry name" value="Aldehyde reductase"/>
    <property type="match status" value="1"/>
</dbReference>
<name>A0A211ZPI5_9PROT</name>
<dbReference type="Proteomes" id="UP000196655">
    <property type="component" value="Unassembled WGS sequence"/>
</dbReference>
<evidence type="ECO:0000256" key="2">
    <source>
        <dbReference type="ARBA" id="ARBA00023445"/>
    </source>
</evidence>
<dbReference type="PANTHER" id="PTHR10366:SF564">
    <property type="entry name" value="STEROL-4-ALPHA-CARBOXYLATE 3-DEHYDROGENASE, DECARBOXYLATING"/>
    <property type="match status" value="1"/>
</dbReference>
<gene>
    <name evidence="5" type="ORF">BWR60_11080</name>
</gene>
<keyword evidence="3" id="KW-0472">Membrane</keyword>
<keyword evidence="3" id="KW-1133">Transmembrane helix</keyword>
<keyword evidence="1" id="KW-0560">Oxidoreductase</keyword>
<comment type="caution">
    <text evidence="5">The sequence shown here is derived from an EMBL/GenBank/DDBJ whole genome shotgun (WGS) entry which is preliminary data.</text>
</comment>
<feature type="domain" description="NAD-dependent epimerase/dehydratase" evidence="4">
    <location>
        <begin position="5"/>
        <end position="241"/>
    </location>
</feature>
<dbReference type="InterPro" id="IPR050425">
    <property type="entry name" value="NAD(P)_dehydrat-like"/>
</dbReference>
<evidence type="ECO:0000313" key="5">
    <source>
        <dbReference type="EMBL" id="OWJ67074.1"/>
    </source>
</evidence>
<dbReference type="Gene3D" id="3.40.50.720">
    <property type="entry name" value="NAD(P)-binding Rossmann-like Domain"/>
    <property type="match status" value="1"/>
</dbReference>
<sequence>MTETVLVTGGTGFVAGWCIVALLNRGYAVRTTIRSRAKELAVRQAVARAGGPADRLGFAMADLTAGDGWDEAMAGCDYVLHVASPLGGADPADRNAFVAPARDGTLRVLRAAVRAGVRRVVMTSAAATARPPLRLDVVSDETMWADPDDPQFDAYRVSKILAERAAWDFMRQEGGTTEFATVLPGAVFGPILSVETLGSVRIIEGLTQGRPPIIPPLGFWVVDVRDLADAHIRAMTVPEAAGQRFIAAGDFLWMADIARALRAGLGARGGKVPTRTLPAFLLRLLLPFLPQFRPLAPMLGRKFRLTSDKARRVLGFAPRPGPITVVDCAESLMAMTGPARA</sequence>
<dbReference type="OrthoDB" id="9801785at2"/>
<dbReference type="RefSeq" id="WP_088151081.1">
    <property type="nucleotide sequence ID" value="NZ_NHON01000016.1"/>
</dbReference>
<dbReference type="GO" id="GO:0016616">
    <property type="term" value="F:oxidoreductase activity, acting on the CH-OH group of donors, NAD or NADP as acceptor"/>
    <property type="evidence" value="ECO:0007669"/>
    <property type="project" value="TreeGrafter"/>
</dbReference>
<reference evidence="6" key="1">
    <citation type="submission" date="2017-05" db="EMBL/GenBank/DDBJ databases">
        <authorList>
            <person name="Macchi M."/>
            <person name="Festa S."/>
            <person name="Coppotelli B.M."/>
            <person name="Morelli I.S."/>
        </authorList>
    </citation>
    <scope>NUCLEOTIDE SEQUENCE [LARGE SCALE GENOMIC DNA]</scope>
    <source>
        <strain evidence="6">I</strain>
    </source>
</reference>
<protein>
    <submittedName>
        <fullName evidence="5">Epimerase</fullName>
    </submittedName>
</protein>
<keyword evidence="3" id="KW-0812">Transmembrane</keyword>
<proteinExistence type="inferred from homology"/>
<dbReference type="SUPFAM" id="SSF51735">
    <property type="entry name" value="NAD(P)-binding Rossmann-fold domains"/>
    <property type="match status" value="1"/>
</dbReference>
<evidence type="ECO:0000256" key="1">
    <source>
        <dbReference type="ARBA" id="ARBA00023002"/>
    </source>
</evidence>
<accession>A0A211ZPI5</accession>
<evidence type="ECO:0000259" key="4">
    <source>
        <dbReference type="Pfam" id="PF01370"/>
    </source>
</evidence>
<feature type="transmembrane region" description="Helical" evidence="3">
    <location>
        <begin position="6"/>
        <end position="28"/>
    </location>
</feature>
<evidence type="ECO:0000256" key="3">
    <source>
        <dbReference type="SAM" id="Phobius"/>
    </source>
</evidence>
<evidence type="ECO:0000313" key="6">
    <source>
        <dbReference type="Proteomes" id="UP000196655"/>
    </source>
</evidence>
<comment type="similarity">
    <text evidence="2">Belongs to the NAD(P)-dependent epimerase/dehydratase family. Dihydroflavonol-4-reductase subfamily.</text>
</comment>
<dbReference type="PANTHER" id="PTHR10366">
    <property type="entry name" value="NAD DEPENDENT EPIMERASE/DEHYDRATASE"/>
    <property type="match status" value="1"/>
</dbReference>
<keyword evidence="6" id="KW-1185">Reference proteome</keyword>
<dbReference type="EMBL" id="NHON01000016">
    <property type="protein sequence ID" value="OWJ67074.1"/>
    <property type="molecule type" value="Genomic_DNA"/>
</dbReference>
<dbReference type="Pfam" id="PF01370">
    <property type="entry name" value="Epimerase"/>
    <property type="match status" value="1"/>
</dbReference>
<dbReference type="InterPro" id="IPR036291">
    <property type="entry name" value="NAD(P)-bd_dom_sf"/>
</dbReference>
<dbReference type="AlphaFoldDB" id="A0A211ZPI5"/>